<dbReference type="Proteomes" id="UP000823915">
    <property type="component" value="Unassembled WGS sequence"/>
</dbReference>
<name>A0A9D1YD10_9FIRM</name>
<dbReference type="AlphaFoldDB" id="A0A9D1YD10"/>
<accession>A0A9D1YD10</accession>
<evidence type="ECO:0000313" key="2">
    <source>
        <dbReference type="Proteomes" id="UP000823915"/>
    </source>
</evidence>
<organism evidence="1 2">
    <name type="scientific">Candidatus Acutalibacter pullistercoris</name>
    <dbReference type="NCBI Taxonomy" id="2838418"/>
    <lineage>
        <taxon>Bacteria</taxon>
        <taxon>Bacillati</taxon>
        <taxon>Bacillota</taxon>
        <taxon>Clostridia</taxon>
        <taxon>Eubacteriales</taxon>
        <taxon>Acutalibacteraceae</taxon>
        <taxon>Acutalibacter</taxon>
    </lineage>
</organism>
<gene>
    <name evidence="1" type="ORF">H9838_07000</name>
</gene>
<protein>
    <submittedName>
        <fullName evidence="1">Uncharacterized protein</fullName>
    </submittedName>
</protein>
<reference evidence="1" key="2">
    <citation type="submission" date="2021-04" db="EMBL/GenBank/DDBJ databases">
        <authorList>
            <person name="Gilroy R."/>
        </authorList>
    </citation>
    <scope>NUCLEOTIDE SEQUENCE</scope>
    <source>
        <strain evidence="1">1282</strain>
    </source>
</reference>
<reference evidence="1" key="1">
    <citation type="journal article" date="2021" name="PeerJ">
        <title>Extensive microbial diversity within the chicken gut microbiome revealed by metagenomics and culture.</title>
        <authorList>
            <person name="Gilroy R."/>
            <person name="Ravi A."/>
            <person name="Getino M."/>
            <person name="Pursley I."/>
            <person name="Horton D.L."/>
            <person name="Alikhan N.F."/>
            <person name="Baker D."/>
            <person name="Gharbi K."/>
            <person name="Hall N."/>
            <person name="Watson M."/>
            <person name="Adriaenssens E.M."/>
            <person name="Foster-Nyarko E."/>
            <person name="Jarju S."/>
            <person name="Secka A."/>
            <person name="Antonio M."/>
            <person name="Oren A."/>
            <person name="Chaudhuri R.R."/>
            <person name="La Ragione R."/>
            <person name="Hildebrand F."/>
            <person name="Pallen M.J."/>
        </authorList>
    </citation>
    <scope>NUCLEOTIDE SEQUENCE</scope>
    <source>
        <strain evidence="1">1282</strain>
    </source>
</reference>
<dbReference type="InterPro" id="IPR013785">
    <property type="entry name" value="Aldolase_TIM"/>
</dbReference>
<sequence>MTRNHKKAPSHLRPGAFRCLGASGEASACPNVVACGGSWLCPKELLAAGSWQKIADLVRVIRGQ</sequence>
<dbReference type="EMBL" id="DXDU01000113">
    <property type="protein sequence ID" value="HIY26901.1"/>
    <property type="molecule type" value="Genomic_DNA"/>
</dbReference>
<dbReference type="Gene3D" id="3.20.20.70">
    <property type="entry name" value="Aldolase class I"/>
    <property type="match status" value="1"/>
</dbReference>
<comment type="caution">
    <text evidence="1">The sequence shown here is derived from an EMBL/GenBank/DDBJ whole genome shotgun (WGS) entry which is preliminary data.</text>
</comment>
<evidence type="ECO:0000313" key="1">
    <source>
        <dbReference type="EMBL" id="HIY26901.1"/>
    </source>
</evidence>
<proteinExistence type="predicted"/>